<dbReference type="RefSeq" id="WP_209231338.1">
    <property type="nucleotide sequence ID" value="NZ_JAGHXG010000015.1"/>
</dbReference>
<evidence type="ECO:0000313" key="1">
    <source>
        <dbReference type="EMBL" id="MDS9991734.1"/>
    </source>
</evidence>
<comment type="caution">
    <text evidence="1">The sequence shown here is derived from an EMBL/GenBank/DDBJ whole genome shotgun (WGS) entry which is preliminary data.</text>
</comment>
<protein>
    <submittedName>
        <fullName evidence="1">Uncharacterized protein</fullName>
    </submittedName>
</protein>
<dbReference type="EMBL" id="JAQMHB010000001">
    <property type="protein sequence ID" value="MDS9991734.1"/>
    <property type="molecule type" value="Genomic_DNA"/>
</dbReference>
<sequence>MLSLTTGLRDRNESGAVGAAFSRDGFPVSLSRLKAAPTKKRIGCARLTTNIRVA</sequence>
<proteinExistence type="predicted"/>
<accession>A0ABU2I0R2</accession>
<reference evidence="1 2" key="1">
    <citation type="submission" date="2023-01" db="EMBL/GenBank/DDBJ databases">
        <title>Xanthomonas hawaiianensis sp. nov. isolated from Araceae family in Hawaii.</title>
        <authorList>
            <person name="Chunag S.-C."/>
            <person name="Dobhal S."/>
            <person name="Alvarez A."/>
            <person name="Arif M."/>
        </authorList>
    </citation>
    <scope>NUCLEOTIDE SEQUENCE [LARGE SCALE GENOMIC DNA]</scope>
    <source>
        <strain evidence="1 2">A2111</strain>
    </source>
</reference>
<name>A0ABU2I0R2_9XANT</name>
<gene>
    <name evidence="1" type="ORF">PNQ69_03040</name>
</gene>
<keyword evidence="2" id="KW-1185">Reference proteome</keyword>
<dbReference type="Proteomes" id="UP001260534">
    <property type="component" value="Unassembled WGS sequence"/>
</dbReference>
<organism evidence="1 2">
    <name type="scientific">Xanthomonas hawaiiensis</name>
    <dbReference type="NCBI Taxonomy" id="3003247"/>
    <lineage>
        <taxon>Bacteria</taxon>
        <taxon>Pseudomonadati</taxon>
        <taxon>Pseudomonadota</taxon>
        <taxon>Gammaproteobacteria</taxon>
        <taxon>Lysobacterales</taxon>
        <taxon>Lysobacteraceae</taxon>
        <taxon>Xanthomonas</taxon>
    </lineage>
</organism>
<evidence type="ECO:0000313" key="2">
    <source>
        <dbReference type="Proteomes" id="UP001260534"/>
    </source>
</evidence>